<feature type="region of interest" description="Disordered" evidence="3">
    <location>
        <begin position="251"/>
        <end position="271"/>
    </location>
</feature>
<comment type="caution">
    <text evidence="5">The sequence shown here is derived from an EMBL/GenBank/DDBJ whole genome shotgun (WGS) entry which is preliminary data.</text>
</comment>
<accession>A0A9W6BHG5</accession>
<organism evidence="5 6">
    <name type="scientific">Pleodorina starrii</name>
    <dbReference type="NCBI Taxonomy" id="330485"/>
    <lineage>
        <taxon>Eukaryota</taxon>
        <taxon>Viridiplantae</taxon>
        <taxon>Chlorophyta</taxon>
        <taxon>core chlorophytes</taxon>
        <taxon>Chlorophyceae</taxon>
        <taxon>CS clade</taxon>
        <taxon>Chlamydomonadales</taxon>
        <taxon>Volvocaceae</taxon>
        <taxon>Pleodorina</taxon>
    </lineage>
</organism>
<sequence>MTGSSFSCSTRCTQRVAHGAGLDRARAKAFQPIRNAKACATQRPAVLAVTIVDDKSVPEAHKGLHGFLYGDGGSEEHDRGNSYTVRTGEDEGAVVMPVPTYLETRDGEKPLGVYCVYDAQRAPQYIGYSRNMVLAVKGHLARVGPQQCAHVRAMVYGNRAMASRTNLERGVANWVNELPELGGRMPRGNADAELRAAWEGGVVVVGGGAEAGGGEGLAAAPAPLDRRLMSPAEMAAYEEKKLKMRKAMGEKMVEGPGGAGGHAEEQEEEDDLATRRLKLMKAMDRGDWSAVINAQTQEALGGDAPAAEASGSGGGAAAAESSSAGGSDGGEAAAGTSTSGGGGGGGGIVSPFQEGGAAAAAASTESGGSGAAGRRQQQWQPQPLTVEAVQAALEEVRPYLMADGGDVEVVEVKDGVVYLRLQGACSSCPSQSATMKGGIERVIKQTFGDQVRDILQLDAVDPAATAERVDAALNMLRGAIVNLGGSAEVLSVADGVCTIRYKGPPAIGKGVSGAIKDTFSDIREVRLVD</sequence>
<keyword evidence="6" id="KW-1185">Reference proteome</keyword>
<dbReference type="FunFam" id="3.30.300.130:FF:000003">
    <property type="entry name" value="NifU-like protein 3, chloroplastic"/>
    <property type="match status" value="1"/>
</dbReference>
<gene>
    <name evidence="5" type="primary">PLEST004881</name>
    <name evidence="5" type="ORF">PLESTB_000517300</name>
</gene>
<dbReference type="GO" id="GO:0016226">
    <property type="term" value="P:iron-sulfur cluster assembly"/>
    <property type="evidence" value="ECO:0007669"/>
    <property type="project" value="InterPro"/>
</dbReference>
<evidence type="ECO:0000256" key="1">
    <source>
        <dbReference type="ARBA" id="ARBA00006420"/>
    </source>
</evidence>
<feature type="compositionally biased region" description="Gly residues" evidence="3">
    <location>
        <begin position="338"/>
        <end position="348"/>
    </location>
</feature>
<dbReference type="GO" id="GO:0009536">
    <property type="term" value="C:plastid"/>
    <property type="evidence" value="ECO:0007669"/>
    <property type="project" value="UniProtKB-ARBA"/>
</dbReference>
<evidence type="ECO:0000256" key="3">
    <source>
        <dbReference type="SAM" id="MobiDB-lite"/>
    </source>
</evidence>
<feature type="compositionally biased region" description="Low complexity" evidence="3">
    <location>
        <begin position="317"/>
        <end position="337"/>
    </location>
</feature>
<evidence type="ECO:0000313" key="5">
    <source>
        <dbReference type="EMBL" id="GLC51576.1"/>
    </source>
</evidence>
<evidence type="ECO:0000256" key="2">
    <source>
        <dbReference type="ARBA" id="ARBA00011748"/>
    </source>
</evidence>
<feature type="compositionally biased region" description="Low complexity" evidence="3">
    <location>
        <begin position="301"/>
        <end position="310"/>
    </location>
</feature>
<dbReference type="Gene3D" id="3.30.300.130">
    <property type="entry name" value="Fe-S cluster assembly (FSCA)"/>
    <property type="match status" value="2"/>
</dbReference>
<dbReference type="Proteomes" id="UP001165080">
    <property type="component" value="Unassembled WGS sequence"/>
</dbReference>
<feature type="region of interest" description="Disordered" evidence="3">
    <location>
        <begin position="301"/>
        <end position="382"/>
    </location>
</feature>
<dbReference type="GO" id="GO:0005739">
    <property type="term" value="C:mitochondrion"/>
    <property type="evidence" value="ECO:0007669"/>
    <property type="project" value="TreeGrafter"/>
</dbReference>
<dbReference type="AlphaFoldDB" id="A0A9W6BHG5"/>
<dbReference type="PANTHER" id="PTHR11178">
    <property type="entry name" value="IRON-SULFUR CLUSTER SCAFFOLD PROTEIN NFU-RELATED"/>
    <property type="match status" value="1"/>
</dbReference>
<dbReference type="InterPro" id="IPR034904">
    <property type="entry name" value="FSCA_dom_sf"/>
</dbReference>
<dbReference type="SUPFAM" id="SSF117916">
    <property type="entry name" value="Fe-S cluster assembly (FSCA) domain-like"/>
    <property type="match status" value="1"/>
</dbReference>
<dbReference type="Pfam" id="PF01106">
    <property type="entry name" value="NifU"/>
    <property type="match status" value="1"/>
</dbReference>
<feature type="compositionally biased region" description="Low complexity" evidence="3">
    <location>
        <begin position="354"/>
        <end position="366"/>
    </location>
</feature>
<dbReference type="InterPro" id="IPR001075">
    <property type="entry name" value="NIF_FeS_clus_asmbl_NifU_C"/>
</dbReference>
<dbReference type="GO" id="GO:0051536">
    <property type="term" value="F:iron-sulfur cluster binding"/>
    <property type="evidence" value="ECO:0007669"/>
    <property type="project" value="InterPro"/>
</dbReference>
<reference evidence="5 6" key="1">
    <citation type="journal article" date="2023" name="Commun. Biol.">
        <title>Reorganization of the ancestral sex-determining regions during the evolution of trioecy in Pleodorina starrii.</title>
        <authorList>
            <person name="Takahashi K."/>
            <person name="Suzuki S."/>
            <person name="Kawai-Toyooka H."/>
            <person name="Yamamoto K."/>
            <person name="Hamaji T."/>
            <person name="Ootsuki R."/>
            <person name="Yamaguchi H."/>
            <person name="Kawachi M."/>
            <person name="Higashiyama T."/>
            <person name="Nozaki H."/>
        </authorList>
    </citation>
    <scope>NUCLEOTIDE SEQUENCE [LARGE SCALE GENOMIC DNA]</scope>
    <source>
        <strain evidence="5 6">NIES-4479</strain>
    </source>
</reference>
<dbReference type="GO" id="GO:0005506">
    <property type="term" value="F:iron ion binding"/>
    <property type="evidence" value="ECO:0007669"/>
    <property type="project" value="InterPro"/>
</dbReference>
<dbReference type="EMBL" id="BRXU01000004">
    <property type="protein sequence ID" value="GLC51576.1"/>
    <property type="molecule type" value="Genomic_DNA"/>
</dbReference>
<name>A0A9W6BHG5_9CHLO</name>
<comment type="subunit">
    <text evidence="2">Homodimer; disulfide-linked.</text>
</comment>
<dbReference type="GO" id="GO:0005198">
    <property type="term" value="F:structural molecule activity"/>
    <property type="evidence" value="ECO:0007669"/>
    <property type="project" value="UniProtKB-ARBA"/>
</dbReference>
<feature type="domain" description="NIF system FeS cluster assembly NifU C-terminal" evidence="4">
    <location>
        <begin position="389"/>
        <end position="450"/>
    </location>
</feature>
<evidence type="ECO:0000259" key="4">
    <source>
        <dbReference type="Pfam" id="PF01106"/>
    </source>
</evidence>
<dbReference type="PANTHER" id="PTHR11178:SF15">
    <property type="entry name" value="NIFU-LIKE PROTEIN 1, CHLOROPLASTIC"/>
    <property type="match status" value="1"/>
</dbReference>
<proteinExistence type="inferred from homology"/>
<comment type="similarity">
    <text evidence="1">Belongs to the NifU family.</text>
</comment>
<protein>
    <recommendedName>
        <fullName evidence="4">NIF system FeS cluster assembly NifU C-terminal domain-containing protein</fullName>
    </recommendedName>
</protein>
<evidence type="ECO:0000313" key="6">
    <source>
        <dbReference type="Proteomes" id="UP001165080"/>
    </source>
</evidence>